<dbReference type="EMBL" id="AWNI01000022">
    <property type="protein sequence ID" value="ETS61146.1"/>
    <property type="molecule type" value="Genomic_DNA"/>
</dbReference>
<evidence type="ECO:0000256" key="1">
    <source>
        <dbReference type="SAM" id="MobiDB-lite"/>
    </source>
</evidence>
<feature type="region of interest" description="Disordered" evidence="1">
    <location>
        <begin position="95"/>
        <end position="123"/>
    </location>
</feature>
<proteinExistence type="predicted"/>
<protein>
    <submittedName>
        <fullName evidence="2">Uncharacterized protein</fullName>
    </submittedName>
</protein>
<gene>
    <name evidence="2" type="ORF">PaG_05098</name>
</gene>
<dbReference type="HOGENOM" id="CLU_1678683_0_0_1"/>
<evidence type="ECO:0000313" key="2">
    <source>
        <dbReference type="EMBL" id="ETS61146.1"/>
    </source>
</evidence>
<dbReference type="Proteomes" id="UP000019462">
    <property type="component" value="Unassembled WGS sequence"/>
</dbReference>
<accession>W3VK68</accession>
<comment type="caution">
    <text evidence="2">The sequence shown here is derived from an EMBL/GenBank/DDBJ whole genome shotgun (WGS) entry which is preliminary data.</text>
</comment>
<reference evidence="2 3" key="1">
    <citation type="journal article" date="2014" name="Genome Announc.">
        <title>Genome sequence of the basidiomycetous fungus Pseudozyma aphidis DSM70725, an efficient producer of biosurfactant mannosylerythritol lipids.</title>
        <authorList>
            <person name="Lorenz S."/>
            <person name="Guenther M."/>
            <person name="Grumaz C."/>
            <person name="Rupp S."/>
            <person name="Zibek S."/>
            <person name="Sohn K."/>
        </authorList>
    </citation>
    <scope>NUCLEOTIDE SEQUENCE [LARGE SCALE GENOMIC DNA]</scope>
    <source>
        <strain evidence="3">ATCC 32657 / CBS 517.83 / DSM 70725 / JCM 10318 / NBRC 10182 / NRRL Y-7954 / St-0401</strain>
    </source>
</reference>
<evidence type="ECO:0000313" key="3">
    <source>
        <dbReference type="Proteomes" id="UP000019462"/>
    </source>
</evidence>
<dbReference type="AlphaFoldDB" id="W3VK68"/>
<name>W3VK68_MOEAP</name>
<feature type="compositionally biased region" description="Pro residues" evidence="1">
    <location>
        <begin position="110"/>
        <end position="123"/>
    </location>
</feature>
<keyword evidence="3" id="KW-1185">Reference proteome</keyword>
<sequence>MRWVGPSEERRAHIFGSRSATAAKNEPTSLLHHSIGSETVLIAASAPLCVSPFFLLAPPLARQDSVAWTSAPHPASTFFTNPIISFRIFTCALSSSKPDSQGHPTRPSSPSSPPKRNPILRPQPAPVILSPALQELATLLDFIHASPSFHAVRRLRR</sequence>
<organism evidence="2 3">
    <name type="scientific">Moesziomyces aphidis</name>
    <name type="common">Pseudozyma aphidis</name>
    <dbReference type="NCBI Taxonomy" id="84754"/>
    <lineage>
        <taxon>Eukaryota</taxon>
        <taxon>Fungi</taxon>
        <taxon>Dikarya</taxon>
        <taxon>Basidiomycota</taxon>
        <taxon>Ustilaginomycotina</taxon>
        <taxon>Ustilaginomycetes</taxon>
        <taxon>Ustilaginales</taxon>
        <taxon>Ustilaginaceae</taxon>
        <taxon>Moesziomyces</taxon>
    </lineage>
</organism>
<dbReference type="OrthoDB" id="10363235at2759"/>